<dbReference type="EMBL" id="QSVQ01000020">
    <property type="protein sequence ID" value="RGO47643.1"/>
    <property type="molecule type" value="Genomic_DNA"/>
</dbReference>
<name>A0A3E5GPG4_9FIRM</name>
<protein>
    <submittedName>
        <fullName evidence="1">Uncharacterized protein</fullName>
    </submittedName>
</protein>
<organism evidence="1 2">
    <name type="scientific">Dorea formicigenerans</name>
    <dbReference type="NCBI Taxonomy" id="39486"/>
    <lineage>
        <taxon>Bacteria</taxon>
        <taxon>Bacillati</taxon>
        <taxon>Bacillota</taxon>
        <taxon>Clostridia</taxon>
        <taxon>Lachnospirales</taxon>
        <taxon>Lachnospiraceae</taxon>
        <taxon>Dorea</taxon>
    </lineage>
</organism>
<reference evidence="1 2" key="1">
    <citation type="submission" date="2018-08" db="EMBL/GenBank/DDBJ databases">
        <title>A genome reference for cultivated species of the human gut microbiota.</title>
        <authorList>
            <person name="Zou Y."/>
            <person name="Xue W."/>
            <person name="Luo G."/>
        </authorList>
    </citation>
    <scope>NUCLEOTIDE SEQUENCE [LARGE SCALE GENOMIC DNA]</scope>
    <source>
        <strain evidence="1 2">OM02-12</strain>
    </source>
</reference>
<accession>A0A3E5GPG4</accession>
<dbReference type="Proteomes" id="UP000261055">
    <property type="component" value="Unassembled WGS sequence"/>
</dbReference>
<comment type="caution">
    <text evidence="1">The sequence shown here is derived from an EMBL/GenBank/DDBJ whole genome shotgun (WGS) entry which is preliminary data.</text>
</comment>
<dbReference type="RefSeq" id="WP_117614077.1">
    <property type="nucleotide sequence ID" value="NZ_QSVQ01000020.1"/>
</dbReference>
<keyword evidence="2" id="KW-1185">Reference proteome</keyword>
<sequence length="82" mass="9837">MKWIRESMTQIDLVDGEKKLAYIAYKNFRWLLYEGGEEWGIDLKIYEQHQVEEAQMAAVEELIRYHAEKAKLFRKARKEMAA</sequence>
<gene>
    <name evidence="1" type="ORF">DXB12_13830</name>
</gene>
<dbReference type="AlphaFoldDB" id="A0A3E5GPG4"/>
<evidence type="ECO:0000313" key="2">
    <source>
        <dbReference type="Proteomes" id="UP000261055"/>
    </source>
</evidence>
<evidence type="ECO:0000313" key="1">
    <source>
        <dbReference type="EMBL" id="RGO47643.1"/>
    </source>
</evidence>
<proteinExistence type="predicted"/>